<dbReference type="PROSITE" id="PS00760">
    <property type="entry name" value="SPASE_I_2"/>
    <property type="match status" value="1"/>
</dbReference>
<keyword evidence="6" id="KW-0812">Transmembrane</keyword>
<dbReference type="GO" id="GO:0009003">
    <property type="term" value="F:signal peptidase activity"/>
    <property type="evidence" value="ECO:0007669"/>
    <property type="project" value="UniProtKB-EC"/>
</dbReference>
<dbReference type="PANTHER" id="PTHR43390">
    <property type="entry name" value="SIGNAL PEPTIDASE I"/>
    <property type="match status" value="1"/>
</dbReference>
<dbReference type="PANTHER" id="PTHR43390:SF1">
    <property type="entry name" value="CHLOROPLAST PROCESSING PEPTIDASE"/>
    <property type="match status" value="1"/>
</dbReference>
<dbReference type="SUPFAM" id="SSF51306">
    <property type="entry name" value="LexA/Signal peptidase"/>
    <property type="match status" value="1"/>
</dbReference>
<dbReference type="CDD" id="cd06530">
    <property type="entry name" value="S26_SPase_I"/>
    <property type="match status" value="1"/>
</dbReference>
<keyword evidence="6" id="KW-0472">Membrane</keyword>
<dbReference type="RefSeq" id="WP_262068429.1">
    <property type="nucleotide sequence ID" value="NZ_JAMXOC010000004.1"/>
</dbReference>
<keyword evidence="6" id="KW-0645">Protease</keyword>
<evidence type="ECO:0000256" key="2">
    <source>
        <dbReference type="ARBA" id="ARBA00004401"/>
    </source>
</evidence>
<dbReference type="InterPro" id="IPR019757">
    <property type="entry name" value="Pept_S26A_signal_pept_1_Lys-AS"/>
</dbReference>
<keyword evidence="9" id="KW-1185">Reference proteome</keyword>
<sequence>MKKMKTSDDWGLFEWALYIAILAFASWFIVTFIGMRTPVIGQSMESTISDGDQLIVTKFSYRLGEPKRYDVVIFPPPSETDKKANYIKRVIGMPGETIQIMGGYVYINGEQLTTDVYGLEPINPLSEGDLAYQPLTLGEDEYFVLGDNRNNSMDSRNPRVGVKTKADLVGKAQVRIFPFDKISKISKESEQ</sequence>
<comment type="catalytic activity">
    <reaction evidence="1 6">
        <text>Cleavage of hydrophobic, N-terminal signal or leader sequences from secreted and periplasmic proteins.</text>
        <dbReference type="EC" id="3.4.21.89"/>
    </reaction>
</comment>
<protein>
    <recommendedName>
        <fullName evidence="4 6">Signal peptidase I</fullName>
        <ecNumber evidence="4 6">3.4.21.89</ecNumber>
    </recommendedName>
</protein>
<comment type="subcellular location">
    <subcellularLocation>
        <location evidence="2">Cell membrane</location>
        <topology evidence="2">Single-pass type II membrane protein</topology>
    </subcellularLocation>
    <subcellularLocation>
        <location evidence="6">Membrane</location>
        <topology evidence="6">Single-pass type II membrane protein</topology>
    </subcellularLocation>
</comment>
<reference evidence="8 9" key="1">
    <citation type="journal article" date="2022" name="Genome Biol. Evol.">
        <title>Host diet, physiology and behaviors set the stage for Lachnospiraceae cladogenesis.</title>
        <authorList>
            <person name="Vera-Ponce De Leon A."/>
            <person name="Schneider M."/>
            <person name="Jahnes B.C."/>
            <person name="Sadowski V."/>
            <person name="Camuy-Velez L.A."/>
            <person name="Duan J."/>
            <person name="Sabree Z.L."/>
        </authorList>
    </citation>
    <scope>NUCLEOTIDE SEQUENCE [LARGE SCALE GENOMIC DNA]</scope>
    <source>
        <strain evidence="8 9">PAL227</strain>
    </source>
</reference>
<evidence type="ECO:0000256" key="1">
    <source>
        <dbReference type="ARBA" id="ARBA00000677"/>
    </source>
</evidence>
<keyword evidence="5 6" id="KW-0378">Hydrolase</keyword>
<dbReference type="PRINTS" id="PR00727">
    <property type="entry name" value="LEADERPTASE"/>
</dbReference>
<proteinExistence type="inferred from homology"/>
<evidence type="ECO:0000256" key="3">
    <source>
        <dbReference type="ARBA" id="ARBA00009370"/>
    </source>
</evidence>
<organism evidence="8 9">
    <name type="scientific">Ohessyouella blattaphilus</name>
    <dbReference type="NCBI Taxonomy" id="2949333"/>
    <lineage>
        <taxon>Bacteria</taxon>
        <taxon>Bacillati</taxon>
        <taxon>Bacillota</taxon>
        <taxon>Clostridia</taxon>
        <taxon>Lachnospirales</taxon>
        <taxon>Lachnospiraceae</taxon>
        <taxon>Ohessyouella</taxon>
    </lineage>
</organism>
<evidence type="ECO:0000259" key="7">
    <source>
        <dbReference type="Pfam" id="PF10502"/>
    </source>
</evidence>
<dbReference type="InterPro" id="IPR036286">
    <property type="entry name" value="LexA/Signal_pep-like_sf"/>
</dbReference>
<keyword evidence="6" id="KW-1133">Transmembrane helix</keyword>
<name>A0ABT1EFN8_9FIRM</name>
<accession>A0ABT1EFN8</accession>
<evidence type="ECO:0000256" key="5">
    <source>
        <dbReference type="ARBA" id="ARBA00022801"/>
    </source>
</evidence>
<dbReference type="Proteomes" id="UP001523565">
    <property type="component" value="Unassembled WGS sequence"/>
</dbReference>
<evidence type="ECO:0000313" key="8">
    <source>
        <dbReference type="EMBL" id="MCP1109522.1"/>
    </source>
</evidence>
<dbReference type="Gene3D" id="2.10.109.10">
    <property type="entry name" value="Umud Fragment, subunit A"/>
    <property type="match status" value="1"/>
</dbReference>
<comment type="similarity">
    <text evidence="3 6">Belongs to the peptidase S26 family.</text>
</comment>
<dbReference type="InterPro" id="IPR019758">
    <property type="entry name" value="Pept_S26A_signal_pept_1_CS"/>
</dbReference>
<dbReference type="InterPro" id="IPR019533">
    <property type="entry name" value="Peptidase_S26"/>
</dbReference>
<feature type="transmembrane region" description="Helical" evidence="6">
    <location>
        <begin position="15"/>
        <end position="35"/>
    </location>
</feature>
<dbReference type="Pfam" id="PF10502">
    <property type="entry name" value="Peptidase_S26"/>
    <property type="match status" value="1"/>
</dbReference>
<dbReference type="PROSITE" id="PS00761">
    <property type="entry name" value="SPASE_I_3"/>
    <property type="match status" value="1"/>
</dbReference>
<dbReference type="NCBIfam" id="TIGR02227">
    <property type="entry name" value="sigpep_I_bact"/>
    <property type="match status" value="1"/>
</dbReference>
<feature type="domain" description="Peptidase S26" evidence="7">
    <location>
        <begin position="13"/>
        <end position="176"/>
    </location>
</feature>
<dbReference type="EMBL" id="JAMZFV010000004">
    <property type="protein sequence ID" value="MCP1109522.1"/>
    <property type="molecule type" value="Genomic_DNA"/>
</dbReference>
<evidence type="ECO:0000256" key="6">
    <source>
        <dbReference type="RuleBase" id="RU362042"/>
    </source>
</evidence>
<evidence type="ECO:0000256" key="4">
    <source>
        <dbReference type="ARBA" id="ARBA00013208"/>
    </source>
</evidence>
<dbReference type="InterPro" id="IPR000223">
    <property type="entry name" value="Pept_S26A_signal_pept_1"/>
</dbReference>
<comment type="caution">
    <text evidence="8">The sequence shown here is derived from an EMBL/GenBank/DDBJ whole genome shotgun (WGS) entry which is preliminary data.</text>
</comment>
<dbReference type="EC" id="3.4.21.89" evidence="4 6"/>
<evidence type="ECO:0000313" key="9">
    <source>
        <dbReference type="Proteomes" id="UP001523565"/>
    </source>
</evidence>
<gene>
    <name evidence="8" type="primary">lepB</name>
    <name evidence="8" type="ORF">NK118_04565</name>
</gene>